<organism evidence="1 2">
    <name type="scientific">Rheinheimera nanhaiensis E407-8</name>
    <dbReference type="NCBI Taxonomy" id="562729"/>
    <lineage>
        <taxon>Bacteria</taxon>
        <taxon>Pseudomonadati</taxon>
        <taxon>Pseudomonadota</taxon>
        <taxon>Gammaproteobacteria</taxon>
        <taxon>Chromatiales</taxon>
        <taxon>Chromatiaceae</taxon>
        <taxon>Rheinheimera</taxon>
    </lineage>
</organism>
<evidence type="ECO:0000313" key="1">
    <source>
        <dbReference type="EMBL" id="GAB60427.1"/>
    </source>
</evidence>
<comment type="caution">
    <text evidence="1">The sequence shown here is derived from an EMBL/GenBank/DDBJ whole genome shotgun (WGS) entry which is preliminary data.</text>
</comment>
<proteinExistence type="predicted"/>
<evidence type="ECO:0000313" key="2">
    <source>
        <dbReference type="Proteomes" id="UP000004374"/>
    </source>
</evidence>
<reference evidence="1 2" key="1">
    <citation type="journal article" date="2012" name="J. Bacteriol.">
        <title>Genome Sequence of the Protease-Producing Bacterium Rheinheimera nanhaiensis E407-8T, Isolated from Deep-Sea Sediment of the South China Sea.</title>
        <authorList>
            <person name="Zhang X.-Y."/>
            <person name="Zhang Y.-J."/>
            <person name="Qin Q.-L."/>
            <person name="Xie B.-B."/>
            <person name="Chen X.-L."/>
            <person name="Zhou B.-C."/>
            <person name="Zhang Y.-Z."/>
        </authorList>
    </citation>
    <scope>NUCLEOTIDE SEQUENCE [LARGE SCALE GENOMIC DNA]</scope>
    <source>
        <strain evidence="1 2">E407-8</strain>
    </source>
</reference>
<dbReference type="Proteomes" id="UP000004374">
    <property type="component" value="Unassembled WGS sequence"/>
</dbReference>
<sequence length="70" mass="7901">MQITEDKYEVFQTDLFSGIAENSTNKHTFNFKNGMGKALSISFSYYSAIESKVIHINVEDISSAPVEFVM</sequence>
<gene>
    <name evidence="1" type="ORF">RNAN_3451</name>
</gene>
<dbReference type="EMBL" id="BAFK01000028">
    <property type="protein sequence ID" value="GAB60427.1"/>
    <property type="molecule type" value="Genomic_DNA"/>
</dbReference>
<protein>
    <submittedName>
        <fullName evidence="1">Uncharacterized protein</fullName>
    </submittedName>
</protein>
<keyword evidence="2" id="KW-1185">Reference proteome</keyword>
<dbReference type="AlphaFoldDB" id="I1E299"/>
<accession>I1E299</accession>
<name>I1E299_9GAMM</name>